<dbReference type="SUPFAM" id="SSF101898">
    <property type="entry name" value="NHL repeat"/>
    <property type="match status" value="1"/>
</dbReference>
<dbReference type="GO" id="GO:0043161">
    <property type="term" value="P:proteasome-mediated ubiquitin-dependent protein catabolic process"/>
    <property type="evidence" value="ECO:0007669"/>
    <property type="project" value="TreeGrafter"/>
</dbReference>
<dbReference type="PANTHER" id="PTHR24104:SF25">
    <property type="entry name" value="PROTEIN LIN-41"/>
    <property type="match status" value="1"/>
</dbReference>
<accession>A0A8B8C8F0</accession>
<dbReference type="GeneID" id="111117246"/>
<name>A0A8B8C8F0_CRAVI</name>
<dbReference type="PANTHER" id="PTHR24104">
    <property type="entry name" value="E3 UBIQUITIN-PROTEIN LIGASE NHLRC1-RELATED"/>
    <property type="match status" value="1"/>
</dbReference>
<gene>
    <name evidence="2" type="primary">LOC111117246</name>
</gene>
<dbReference type="AlphaFoldDB" id="A0A8B8C8F0"/>
<dbReference type="OrthoDB" id="6144802at2759"/>
<dbReference type="GO" id="GO:0008270">
    <property type="term" value="F:zinc ion binding"/>
    <property type="evidence" value="ECO:0007669"/>
    <property type="project" value="UniProtKB-KW"/>
</dbReference>
<dbReference type="Gene3D" id="2.120.10.30">
    <property type="entry name" value="TolB, C-terminal domain"/>
    <property type="match status" value="1"/>
</dbReference>
<keyword evidence="1" id="KW-1185">Reference proteome</keyword>
<dbReference type="GO" id="GO:0000209">
    <property type="term" value="P:protein polyubiquitination"/>
    <property type="evidence" value="ECO:0007669"/>
    <property type="project" value="TreeGrafter"/>
</dbReference>
<evidence type="ECO:0000313" key="2">
    <source>
        <dbReference type="RefSeq" id="XP_022312023.1"/>
    </source>
</evidence>
<dbReference type="InterPro" id="IPR050952">
    <property type="entry name" value="TRIM-NHL_E3_ligases"/>
</dbReference>
<reference evidence="2" key="1">
    <citation type="submission" date="2025-08" db="UniProtKB">
        <authorList>
            <consortium name="RefSeq"/>
        </authorList>
    </citation>
    <scope>IDENTIFICATION</scope>
    <source>
        <tissue evidence="2">Whole sample</tissue>
    </source>
</reference>
<evidence type="ECO:0000313" key="1">
    <source>
        <dbReference type="Proteomes" id="UP000694844"/>
    </source>
</evidence>
<proteinExistence type="predicted"/>
<dbReference type="Proteomes" id="UP000694844">
    <property type="component" value="Chromosome 10"/>
</dbReference>
<organism evidence="1 2">
    <name type="scientific">Crassostrea virginica</name>
    <name type="common">Eastern oyster</name>
    <dbReference type="NCBI Taxonomy" id="6565"/>
    <lineage>
        <taxon>Eukaryota</taxon>
        <taxon>Metazoa</taxon>
        <taxon>Spiralia</taxon>
        <taxon>Lophotrochozoa</taxon>
        <taxon>Mollusca</taxon>
        <taxon>Bivalvia</taxon>
        <taxon>Autobranchia</taxon>
        <taxon>Pteriomorphia</taxon>
        <taxon>Ostreida</taxon>
        <taxon>Ostreoidea</taxon>
        <taxon>Ostreidae</taxon>
        <taxon>Crassostrea</taxon>
    </lineage>
</organism>
<protein>
    <submittedName>
        <fullName evidence="2">Uncharacterized protein LOC111117246</fullName>
    </submittedName>
</protein>
<dbReference type="GO" id="GO:0061630">
    <property type="term" value="F:ubiquitin protein ligase activity"/>
    <property type="evidence" value="ECO:0007669"/>
    <property type="project" value="TreeGrafter"/>
</dbReference>
<dbReference type="KEGG" id="cvn:111117246"/>
<sequence length="188" mass="21137">MWNPSKWDPHCVYFSKSTGDLLVGMYRRYPDSAKIIRYDRIGYLTQTIQHTVTGHALFTIPLFITENTNQDVVVSDTGRVVVTDQAGRLRFSYTGPPSGSQFFPRGVCTDTLSHILVCDDNTNTVQMVNKDGQFLMILLTEAHNGMNTPLSLCFDNNAHLLWVGSSDSTVSVYRYINQQFSLTGVSVR</sequence>
<dbReference type="RefSeq" id="XP_022312023.1">
    <property type="nucleotide sequence ID" value="XM_022456315.1"/>
</dbReference>
<dbReference type="InterPro" id="IPR011042">
    <property type="entry name" value="6-blade_b-propeller_TolB-like"/>
</dbReference>